<keyword evidence="7 12" id="KW-0479">Metal-binding</keyword>
<keyword evidence="10 12" id="KW-0560">Oxidoreductase</keyword>
<evidence type="ECO:0000259" key="13">
    <source>
        <dbReference type="PROSITE" id="PS51747"/>
    </source>
</evidence>
<comment type="pathway">
    <text evidence="3 12">Cofactor biosynthesis; riboflavin biosynthesis; 5-amino-6-(D-ribitylamino)uracil from GTP: step 3/4.</text>
</comment>
<dbReference type="NCBIfam" id="TIGR00227">
    <property type="entry name" value="ribD_Cterm"/>
    <property type="match status" value="1"/>
</dbReference>
<dbReference type="PIRSF" id="PIRSF006769">
    <property type="entry name" value="RibD"/>
    <property type="match status" value="1"/>
</dbReference>
<reference evidence="14 15" key="1">
    <citation type="submission" date="2019-12" db="EMBL/GenBank/DDBJ databases">
        <title>Comparative genomics gives insights into the taxonomy of the Azoarcus-Aromatoleum group and reveals separate origins of nif in the plant-associated Azoarcus and non-plant-associated Aromatoleum sub-groups.</title>
        <authorList>
            <person name="Lafos M."/>
            <person name="Maluk M."/>
            <person name="Batista M."/>
            <person name="Junghare M."/>
            <person name="Carmona M."/>
            <person name="Faoro H."/>
            <person name="Cruz L.M."/>
            <person name="Battistoni F."/>
            <person name="De Souza E."/>
            <person name="Pedrosa F."/>
            <person name="Chen W.-M."/>
            <person name="Poole P.S."/>
            <person name="Dixon R.A."/>
            <person name="James E.K."/>
        </authorList>
    </citation>
    <scope>NUCLEOTIDE SEQUENCE [LARGE SCALE GENOMIC DNA]</scope>
    <source>
        <strain evidence="14 15">22Lin</strain>
    </source>
</reference>
<dbReference type="Proteomes" id="UP000648984">
    <property type="component" value="Unassembled WGS sequence"/>
</dbReference>
<dbReference type="InterPro" id="IPR050765">
    <property type="entry name" value="Riboflavin_Biosynth_HTPR"/>
</dbReference>
<comment type="function">
    <text evidence="1 12">Converts 2,5-diamino-6-(ribosylamino)-4(3h)-pyrimidinone 5'-phosphate into 5-amino-6-(ribosylamino)-2,4(1h,3h)-pyrimidinedione 5'-phosphate.</text>
</comment>
<dbReference type="PROSITE" id="PS51747">
    <property type="entry name" value="CYT_DCMP_DEAMINASES_2"/>
    <property type="match status" value="1"/>
</dbReference>
<dbReference type="InterPro" id="IPR011549">
    <property type="entry name" value="RibD_C"/>
</dbReference>
<evidence type="ECO:0000256" key="3">
    <source>
        <dbReference type="ARBA" id="ARBA00004910"/>
    </source>
</evidence>
<dbReference type="NCBIfam" id="TIGR00326">
    <property type="entry name" value="eubact_ribD"/>
    <property type="match status" value="1"/>
</dbReference>
<accession>A0ABX1Q569</accession>
<comment type="similarity">
    <text evidence="5 12">In the C-terminal section; belongs to the HTP reductase family.</text>
</comment>
<proteinExistence type="inferred from homology"/>
<evidence type="ECO:0000256" key="8">
    <source>
        <dbReference type="ARBA" id="ARBA00022833"/>
    </source>
</evidence>
<dbReference type="InterPro" id="IPR016192">
    <property type="entry name" value="APOBEC/CMP_deaminase_Zn-bd"/>
</dbReference>
<evidence type="ECO:0000256" key="10">
    <source>
        <dbReference type="ARBA" id="ARBA00023002"/>
    </source>
</evidence>
<dbReference type="EMBL" id="WTVQ01000001">
    <property type="protein sequence ID" value="NMG73138.1"/>
    <property type="molecule type" value="Genomic_DNA"/>
</dbReference>
<evidence type="ECO:0000256" key="11">
    <source>
        <dbReference type="ARBA" id="ARBA00023268"/>
    </source>
</evidence>
<dbReference type="EC" id="3.5.4.26" evidence="12"/>
<dbReference type="InterPro" id="IPR002734">
    <property type="entry name" value="RibDG_C"/>
</dbReference>
<dbReference type="Pfam" id="PF00383">
    <property type="entry name" value="dCMP_cyt_deam_1"/>
    <property type="match status" value="1"/>
</dbReference>
<keyword evidence="6 12" id="KW-0686">Riboflavin biosynthesis</keyword>
<evidence type="ECO:0000256" key="1">
    <source>
        <dbReference type="ARBA" id="ARBA00002151"/>
    </source>
</evidence>
<keyword evidence="8 12" id="KW-0862">Zinc</keyword>
<dbReference type="CDD" id="cd01284">
    <property type="entry name" value="Riboflavin_deaminase-reductase"/>
    <property type="match status" value="1"/>
</dbReference>
<dbReference type="InterPro" id="IPR004794">
    <property type="entry name" value="Eubact_RibD"/>
</dbReference>
<dbReference type="SUPFAM" id="SSF53927">
    <property type="entry name" value="Cytidine deaminase-like"/>
    <property type="match status" value="1"/>
</dbReference>
<keyword evidence="9 12" id="KW-0521">NADP</keyword>
<evidence type="ECO:0000256" key="12">
    <source>
        <dbReference type="PIRNR" id="PIRNR006769"/>
    </source>
</evidence>
<comment type="cofactor">
    <cofactor evidence="12">
        <name>Zn(2+)</name>
        <dbReference type="ChEBI" id="CHEBI:29105"/>
    </cofactor>
    <text evidence="12">Binds 1 zinc ion.</text>
</comment>
<evidence type="ECO:0000256" key="9">
    <source>
        <dbReference type="ARBA" id="ARBA00022857"/>
    </source>
</evidence>
<dbReference type="EC" id="1.1.1.193" evidence="12"/>
<dbReference type="InterPro" id="IPR016193">
    <property type="entry name" value="Cytidine_deaminase-like"/>
</dbReference>
<evidence type="ECO:0000256" key="4">
    <source>
        <dbReference type="ARBA" id="ARBA00005259"/>
    </source>
</evidence>
<dbReference type="SUPFAM" id="SSF53597">
    <property type="entry name" value="Dihydrofolate reductase-like"/>
    <property type="match status" value="1"/>
</dbReference>
<comment type="similarity">
    <text evidence="4 12">In the N-terminal section; belongs to the cytidine and deoxycytidylate deaminase family.</text>
</comment>
<name>A0ABX1Q569_9RHOO</name>
<comment type="catalytic activity">
    <reaction evidence="12">
        <text>2,5-diamino-6-hydroxy-4-(5-phosphoribosylamino)-pyrimidine + H2O + H(+) = 5-amino-6-(5-phospho-D-ribosylamino)uracil + NH4(+)</text>
        <dbReference type="Rhea" id="RHEA:21868"/>
        <dbReference type="ChEBI" id="CHEBI:15377"/>
        <dbReference type="ChEBI" id="CHEBI:15378"/>
        <dbReference type="ChEBI" id="CHEBI:28938"/>
        <dbReference type="ChEBI" id="CHEBI:58453"/>
        <dbReference type="ChEBI" id="CHEBI:58614"/>
        <dbReference type="EC" id="3.5.4.26"/>
    </reaction>
</comment>
<evidence type="ECO:0000313" key="14">
    <source>
        <dbReference type="EMBL" id="NMG73138.1"/>
    </source>
</evidence>
<dbReference type="InterPro" id="IPR002125">
    <property type="entry name" value="CMP_dCMP_dom"/>
</dbReference>
<protein>
    <recommendedName>
        <fullName evidence="12">Riboflavin biosynthesis protein RibD</fullName>
    </recommendedName>
    <domain>
        <recommendedName>
            <fullName evidence="12">Diaminohydroxyphosphoribosylaminopyrimidine deaminase</fullName>
            <shortName evidence="12">DRAP deaminase</shortName>
            <ecNumber evidence="12">3.5.4.26</ecNumber>
        </recommendedName>
        <alternativeName>
            <fullName evidence="12">Riboflavin-specific deaminase</fullName>
        </alternativeName>
    </domain>
    <domain>
        <recommendedName>
            <fullName evidence="12">5-amino-6-(5-phosphoribosylamino)uracil reductase</fullName>
            <ecNumber evidence="12">1.1.1.193</ecNumber>
        </recommendedName>
        <alternativeName>
            <fullName evidence="12">HTP reductase</fullName>
        </alternativeName>
    </domain>
</protein>
<dbReference type="PROSITE" id="PS00903">
    <property type="entry name" value="CYT_DCMP_DEAMINASES_1"/>
    <property type="match status" value="1"/>
</dbReference>
<dbReference type="InterPro" id="IPR024072">
    <property type="entry name" value="DHFR-like_dom_sf"/>
</dbReference>
<gene>
    <name evidence="14" type="primary">ribD</name>
    <name evidence="14" type="ORF">GPA25_00020</name>
</gene>
<comment type="catalytic activity">
    <reaction evidence="12">
        <text>5-amino-6-(5-phospho-D-ribitylamino)uracil + NADP(+) = 5-amino-6-(5-phospho-D-ribosylamino)uracil + NADPH + H(+)</text>
        <dbReference type="Rhea" id="RHEA:17845"/>
        <dbReference type="ChEBI" id="CHEBI:15378"/>
        <dbReference type="ChEBI" id="CHEBI:57783"/>
        <dbReference type="ChEBI" id="CHEBI:58349"/>
        <dbReference type="ChEBI" id="CHEBI:58421"/>
        <dbReference type="ChEBI" id="CHEBI:58453"/>
        <dbReference type="EC" id="1.1.1.193"/>
    </reaction>
</comment>
<keyword evidence="15" id="KW-1185">Reference proteome</keyword>
<dbReference type="Gene3D" id="3.40.430.10">
    <property type="entry name" value="Dihydrofolate Reductase, subunit A"/>
    <property type="match status" value="1"/>
</dbReference>
<dbReference type="PANTHER" id="PTHR38011">
    <property type="entry name" value="DIHYDROFOLATE REDUCTASE FAMILY PROTEIN (AFU_ORTHOLOGUE AFUA_8G06820)"/>
    <property type="match status" value="1"/>
</dbReference>
<comment type="caution">
    <text evidence="14">The sequence shown here is derived from an EMBL/GenBank/DDBJ whole genome shotgun (WGS) entry which is preliminary data.</text>
</comment>
<evidence type="ECO:0000256" key="6">
    <source>
        <dbReference type="ARBA" id="ARBA00022619"/>
    </source>
</evidence>
<dbReference type="PANTHER" id="PTHR38011:SF7">
    <property type="entry name" value="2,5-DIAMINO-6-RIBOSYLAMINO-4(3H)-PYRIMIDINONE 5'-PHOSPHATE REDUCTASE"/>
    <property type="match status" value="1"/>
</dbReference>
<keyword evidence="11" id="KW-0511">Multifunctional enzyme</keyword>
<dbReference type="GO" id="GO:0008835">
    <property type="term" value="F:diaminohydroxyphosphoribosylaminopyrimidine deaminase activity"/>
    <property type="evidence" value="ECO:0007669"/>
    <property type="project" value="UniProtKB-EC"/>
</dbReference>
<evidence type="ECO:0000256" key="7">
    <source>
        <dbReference type="ARBA" id="ARBA00022723"/>
    </source>
</evidence>
<evidence type="ECO:0000256" key="2">
    <source>
        <dbReference type="ARBA" id="ARBA00004882"/>
    </source>
</evidence>
<evidence type="ECO:0000256" key="5">
    <source>
        <dbReference type="ARBA" id="ARBA00007417"/>
    </source>
</evidence>
<evidence type="ECO:0000313" key="15">
    <source>
        <dbReference type="Proteomes" id="UP000648984"/>
    </source>
</evidence>
<comment type="pathway">
    <text evidence="2 12">Cofactor biosynthesis; riboflavin biosynthesis; 5-amino-6-(D-ribitylamino)uracil from GTP: step 2/4.</text>
</comment>
<dbReference type="GO" id="GO:0008703">
    <property type="term" value="F:5-amino-6-(5-phosphoribosylamino)uracil reductase activity"/>
    <property type="evidence" value="ECO:0007669"/>
    <property type="project" value="UniProtKB-EC"/>
</dbReference>
<organism evidence="14 15">
    <name type="scientific">Aromatoleum diolicum</name>
    <dbReference type="NCBI Taxonomy" id="75796"/>
    <lineage>
        <taxon>Bacteria</taxon>
        <taxon>Pseudomonadati</taxon>
        <taxon>Pseudomonadota</taxon>
        <taxon>Betaproteobacteria</taxon>
        <taxon>Rhodocyclales</taxon>
        <taxon>Rhodocyclaceae</taxon>
        <taxon>Aromatoleum</taxon>
    </lineage>
</organism>
<dbReference type="RefSeq" id="WP_169258304.1">
    <property type="nucleotide sequence ID" value="NZ_WTVQ01000001.1"/>
</dbReference>
<keyword evidence="12 14" id="KW-0378">Hydrolase</keyword>
<feature type="domain" description="CMP/dCMP-type deaminase" evidence="13">
    <location>
        <begin position="5"/>
        <end position="127"/>
    </location>
</feature>
<dbReference type="Gene3D" id="3.40.140.10">
    <property type="entry name" value="Cytidine Deaminase, domain 2"/>
    <property type="match status" value="1"/>
</dbReference>
<sequence>MTCSATDHRAMARALQLAARGLASTTPNPRVGCVLVKDSQIVGEGWHRRAGEAHAEVEALRAAGEAARGATAYVTLEPCVHHGRTPPCADALIQAGVTRVVAAMEDPNPLVAGQGLARLRDAGIAVSTGLMEDEARELNVGFVSRMTRGRPWLRLKAASTLDGKTALSNGVSQWITGEAARRDGHRWRARACAVLTGIGTVREDDPQLTVRAVPCERQPMRVLIDARLDVSLSARLLQDGKCLVAAAVADTEKIAALADRGVDVVLLPNAHGKVDLPALMLELGRRGLNEVHAEAGFKLNGSLLREGCVDEFLLYMAPMLVGDAAQGLFNLPELSQLDRAVRLDLRDVRRIGSDLRLIARPVPA</sequence>
<dbReference type="Pfam" id="PF01872">
    <property type="entry name" value="RibD_C"/>
    <property type="match status" value="1"/>
</dbReference>